<name>A0A8B8C962_CRAVI</name>
<dbReference type="InterPro" id="IPR040393">
    <property type="entry name" value="TREX1/2"/>
</dbReference>
<sequence length="524" mass="60151">MKGFSYMLSQAKGDKNYVREGLQSVVLHQFGDHSHCRTWCAISKNPTKKHKNLPWGEDLVNNDLKQSLLAVFTKLDPDKLCKLDTSNNNESFNNTLRSKAPNDKHYSDGGSLAHRLSAAVCQKNEGYGYVCQVHKKLGLSPGDSTEKRADFLNKDVRRKKEKSKTKEFKLRRLQLKSERNAETKSSEVREGDTYLPNVQGRKTQPDTVQIPGPDFEIVPVEGRSDTDTTLLEFTEDAPVPENKIDTDLRAVFYDLETTGLGRESSITQLSARCNDDVFNVYLTPLTKMSDEAVRVTGLHFDETTNIMTHHDKPVQHVHPMNALLDFMQFLMTIGKSITLIAHNNKRFDCIVLYNHLKYFNLWNHFCKLVSSFADTLPFFRKLYPEFPNHKQETLVENLLKETYSAHDAREDCFYLQKLVLHTGYIDMLLTEFMFKPGQIASSGVQPQEMSIEYLCHGNILSRCMATKLRDSSLTYEHLELAYERDGFDGLYYLLSEKDSMGKTRVTKSKNVIQKLVNHFHKLHN</sequence>
<feature type="domain" description="Exonuclease" evidence="9">
    <location>
        <begin position="249"/>
        <end position="430"/>
    </location>
</feature>
<dbReference type="InterPro" id="IPR012337">
    <property type="entry name" value="RNaseH-like_sf"/>
</dbReference>
<evidence type="ECO:0000256" key="2">
    <source>
        <dbReference type="ARBA" id="ARBA00022722"/>
    </source>
</evidence>
<dbReference type="Proteomes" id="UP000694844">
    <property type="component" value="Chromosome 10"/>
</dbReference>
<gene>
    <name evidence="11" type="primary">LOC111116911</name>
</gene>
<dbReference type="CDD" id="cd06127">
    <property type="entry name" value="DEDDh"/>
    <property type="match status" value="1"/>
</dbReference>
<dbReference type="KEGG" id="cvn:111116911"/>
<dbReference type="SUPFAM" id="SSF53098">
    <property type="entry name" value="Ribonuclease H-like"/>
    <property type="match status" value="1"/>
</dbReference>
<evidence type="ECO:0000259" key="9">
    <source>
        <dbReference type="SMART" id="SM00479"/>
    </source>
</evidence>
<feature type="compositionally biased region" description="Basic and acidic residues" evidence="8">
    <location>
        <begin position="177"/>
        <end position="192"/>
    </location>
</feature>
<evidence type="ECO:0000256" key="5">
    <source>
        <dbReference type="ARBA" id="ARBA00022839"/>
    </source>
</evidence>
<evidence type="ECO:0000313" key="11">
    <source>
        <dbReference type="RefSeq" id="XP_022311674.1"/>
    </source>
</evidence>
<dbReference type="InterPro" id="IPR013520">
    <property type="entry name" value="Ribonucl_H"/>
</dbReference>
<evidence type="ECO:0000256" key="7">
    <source>
        <dbReference type="ARBA" id="ARBA00025769"/>
    </source>
</evidence>
<dbReference type="InterPro" id="IPR057617">
    <property type="entry name" value="PML_C"/>
</dbReference>
<proteinExistence type="inferred from homology"/>
<comment type="similarity">
    <text evidence="7">Belongs to the exonuclease superfamily. TREX family.</text>
</comment>
<comment type="cofactor">
    <cofactor evidence="1">
        <name>Mg(2+)</name>
        <dbReference type="ChEBI" id="CHEBI:18420"/>
    </cofactor>
</comment>
<dbReference type="GO" id="GO:0006308">
    <property type="term" value="P:DNA catabolic process"/>
    <property type="evidence" value="ECO:0007669"/>
    <property type="project" value="TreeGrafter"/>
</dbReference>
<evidence type="ECO:0000256" key="3">
    <source>
        <dbReference type="ARBA" id="ARBA00022723"/>
    </source>
</evidence>
<keyword evidence="4" id="KW-0378">Hydrolase</keyword>
<dbReference type="Pfam" id="PF25244">
    <property type="entry name" value="PML_C"/>
    <property type="match status" value="1"/>
</dbReference>
<dbReference type="PANTHER" id="PTHR13058:SF22">
    <property type="entry name" value="EXODEOXYRIBONUCLEASE III"/>
    <property type="match status" value="1"/>
</dbReference>
<dbReference type="GO" id="GO:0005737">
    <property type="term" value="C:cytoplasm"/>
    <property type="evidence" value="ECO:0007669"/>
    <property type="project" value="TreeGrafter"/>
</dbReference>
<dbReference type="RefSeq" id="XP_022311674.1">
    <property type="nucleotide sequence ID" value="XM_022455966.1"/>
</dbReference>
<keyword evidence="6" id="KW-0460">Magnesium</keyword>
<keyword evidence="3" id="KW-0479">Metal-binding</keyword>
<dbReference type="GeneID" id="111116911"/>
<dbReference type="AlphaFoldDB" id="A0A8B8C962"/>
<evidence type="ECO:0000256" key="8">
    <source>
        <dbReference type="SAM" id="MobiDB-lite"/>
    </source>
</evidence>
<dbReference type="SMART" id="SM00479">
    <property type="entry name" value="EXOIII"/>
    <property type="match status" value="1"/>
</dbReference>
<dbReference type="OrthoDB" id="6141277at2759"/>
<keyword evidence="10" id="KW-1185">Reference proteome</keyword>
<protein>
    <submittedName>
        <fullName evidence="11">Uncharacterized protein LOC111116911</fullName>
    </submittedName>
</protein>
<feature type="region of interest" description="Disordered" evidence="8">
    <location>
        <begin position="177"/>
        <end position="212"/>
    </location>
</feature>
<evidence type="ECO:0000256" key="4">
    <source>
        <dbReference type="ARBA" id="ARBA00022801"/>
    </source>
</evidence>
<organism evidence="10 11">
    <name type="scientific">Crassostrea virginica</name>
    <name type="common">Eastern oyster</name>
    <dbReference type="NCBI Taxonomy" id="6565"/>
    <lineage>
        <taxon>Eukaryota</taxon>
        <taxon>Metazoa</taxon>
        <taxon>Spiralia</taxon>
        <taxon>Lophotrochozoa</taxon>
        <taxon>Mollusca</taxon>
        <taxon>Bivalvia</taxon>
        <taxon>Autobranchia</taxon>
        <taxon>Pteriomorphia</taxon>
        <taxon>Ostreida</taxon>
        <taxon>Ostreoidea</taxon>
        <taxon>Ostreidae</taxon>
        <taxon>Crassostrea</taxon>
    </lineage>
</organism>
<dbReference type="InterPro" id="IPR036397">
    <property type="entry name" value="RNaseH_sf"/>
</dbReference>
<accession>A0A8B8C962</accession>
<dbReference type="GO" id="GO:0003676">
    <property type="term" value="F:nucleic acid binding"/>
    <property type="evidence" value="ECO:0007669"/>
    <property type="project" value="InterPro"/>
</dbReference>
<dbReference type="GO" id="GO:0046872">
    <property type="term" value="F:metal ion binding"/>
    <property type="evidence" value="ECO:0007669"/>
    <property type="project" value="UniProtKB-KW"/>
</dbReference>
<evidence type="ECO:0000256" key="1">
    <source>
        <dbReference type="ARBA" id="ARBA00001946"/>
    </source>
</evidence>
<keyword evidence="5" id="KW-0269">Exonuclease</keyword>
<dbReference type="GO" id="GO:0008296">
    <property type="term" value="F:3'-5'-DNA exonuclease activity"/>
    <property type="evidence" value="ECO:0007669"/>
    <property type="project" value="TreeGrafter"/>
</dbReference>
<evidence type="ECO:0000256" key="6">
    <source>
        <dbReference type="ARBA" id="ARBA00022842"/>
    </source>
</evidence>
<keyword evidence="2" id="KW-0540">Nuclease</keyword>
<dbReference type="Gene3D" id="3.30.420.10">
    <property type="entry name" value="Ribonuclease H-like superfamily/Ribonuclease H"/>
    <property type="match status" value="1"/>
</dbReference>
<reference evidence="11" key="1">
    <citation type="submission" date="2025-08" db="UniProtKB">
        <authorList>
            <consortium name="RefSeq"/>
        </authorList>
    </citation>
    <scope>IDENTIFICATION</scope>
    <source>
        <tissue evidence="11">Whole sample</tissue>
    </source>
</reference>
<dbReference type="Pfam" id="PF00929">
    <property type="entry name" value="RNase_T"/>
    <property type="match status" value="1"/>
</dbReference>
<evidence type="ECO:0000313" key="10">
    <source>
        <dbReference type="Proteomes" id="UP000694844"/>
    </source>
</evidence>
<dbReference type="PANTHER" id="PTHR13058">
    <property type="entry name" value="THREE PRIME REPAIR EXONUCLEASE 1, 2"/>
    <property type="match status" value="1"/>
</dbReference>